<proteinExistence type="predicted"/>
<sequence length="37" mass="4002">MGRPRDLAQGRRLIEAGTPMNPELLADPTRPMKAAVA</sequence>
<organism evidence="3 4">
    <name type="scientific">Streptomyces viridochromogenes Tue57</name>
    <dbReference type="NCBI Taxonomy" id="1160705"/>
    <lineage>
        <taxon>Bacteria</taxon>
        <taxon>Bacillati</taxon>
        <taxon>Actinomycetota</taxon>
        <taxon>Actinomycetes</taxon>
        <taxon>Kitasatosporales</taxon>
        <taxon>Streptomycetaceae</taxon>
        <taxon>Streptomyces</taxon>
    </lineage>
</organism>
<accession>L8P8C9</accession>
<feature type="compositionally biased region" description="Basic and acidic residues" evidence="1">
    <location>
        <begin position="1"/>
        <end position="14"/>
    </location>
</feature>
<dbReference type="EMBL" id="AMLP01000203">
    <property type="protein sequence ID" value="ELS52640.1"/>
    <property type="molecule type" value="Genomic_DNA"/>
</dbReference>
<dbReference type="InterPro" id="IPR016156">
    <property type="entry name" value="FAD/NAD-linked_Rdtase_dimer_sf"/>
</dbReference>
<dbReference type="InterPro" id="IPR028202">
    <property type="entry name" value="Reductase_C"/>
</dbReference>
<reference evidence="3 4" key="1">
    <citation type="journal article" date="2013" name="Genome Announc.">
        <title>Draft Genome Sequence of Streptomyces viridochromogenes Strain Tu57, Producer of Avilamycin.</title>
        <authorList>
            <person name="Gruning B.A."/>
            <person name="Erxleben A."/>
            <person name="Hahnlein A."/>
            <person name="Gunther S."/>
        </authorList>
    </citation>
    <scope>NUCLEOTIDE SEQUENCE [LARGE SCALE GENOMIC DNA]</scope>
    <source>
        <strain evidence="3 4">Tue57</strain>
    </source>
</reference>
<feature type="domain" description="Reductase C-terminal" evidence="2">
    <location>
        <begin position="1"/>
        <end position="35"/>
    </location>
</feature>
<dbReference type="Pfam" id="PF14759">
    <property type="entry name" value="Reductase_C"/>
    <property type="match status" value="1"/>
</dbReference>
<dbReference type="Proteomes" id="UP000011205">
    <property type="component" value="Unassembled WGS sequence"/>
</dbReference>
<evidence type="ECO:0000313" key="4">
    <source>
        <dbReference type="Proteomes" id="UP000011205"/>
    </source>
</evidence>
<evidence type="ECO:0000259" key="2">
    <source>
        <dbReference type="Pfam" id="PF14759"/>
    </source>
</evidence>
<name>L8P8C9_STRVR</name>
<dbReference type="PATRIC" id="fig|1160705.3.peg.6369"/>
<dbReference type="AlphaFoldDB" id="L8P8C9"/>
<protein>
    <submittedName>
        <fullName evidence="3">Putative Ferredoxin reductase</fullName>
    </submittedName>
</protein>
<gene>
    <name evidence="3" type="ORF">STVIR_6446</name>
</gene>
<feature type="region of interest" description="Disordered" evidence="1">
    <location>
        <begin position="1"/>
        <end position="37"/>
    </location>
</feature>
<evidence type="ECO:0000313" key="3">
    <source>
        <dbReference type="EMBL" id="ELS52640.1"/>
    </source>
</evidence>
<evidence type="ECO:0000256" key="1">
    <source>
        <dbReference type="SAM" id="MobiDB-lite"/>
    </source>
</evidence>
<comment type="caution">
    <text evidence="3">The sequence shown here is derived from an EMBL/GenBank/DDBJ whole genome shotgun (WGS) entry which is preliminary data.</text>
</comment>
<dbReference type="Gene3D" id="3.30.390.30">
    <property type="match status" value="1"/>
</dbReference>
<dbReference type="SUPFAM" id="SSF55424">
    <property type="entry name" value="FAD/NAD-linked reductases, dimerisation (C-terminal) domain"/>
    <property type="match status" value="1"/>
</dbReference>